<dbReference type="SUPFAM" id="SSF88723">
    <property type="entry name" value="PIN domain-like"/>
    <property type="match status" value="1"/>
</dbReference>
<dbReference type="InterPro" id="IPR020046">
    <property type="entry name" value="5-3_exonucl_a-hlix_arch_N"/>
</dbReference>
<dbReference type="InterPro" id="IPR036279">
    <property type="entry name" value="5-3_exonuclease_C_sf"/>
</dbReference>
<dbReference type="SMART" id="SM00475">
    <property type="entry name" value="53EXOc"/>
    <property type="match status" value="1"/>
</dbReference>
<gene>
    <name evidence="7" type="ORF">CON36_32905</name>
</gene>
<comment type="caution">
    <text evidence="7">The sequence shown here is derived from an EMBL/GenBank/DDBJ whole genome shotgun (WGS) entry which is preliminary data.</text>
</comment>
<dbReference type="Gene3D" id="3.40.50.1010">
    <property type="entry name" value="5'-nuclease"/>
    <property type="match status" value="1"/>
</dbReference>
<feature type="domain" description="5'-3' exonuclease" evidence="6">
    <location>
        <begin position="5"/>
        <end position="314"/>
    </location>
</feature>
<dbReference type="InterPro" id="IPR002421">
    <property type="entry name" value="5-3_exonuclease"/>
</dbReference>
<dbReference type="EMBL" id="NVMX01000153">
    <property type="protein sequence ID" value="PDZ94608.1"/>
    <property type="molecule type" value="Genomic_DNA"/>
</dbReference>
<dbReference type="Pfam" id="PF01367">
    <property type="entry name" value="5_3_exonuc"/>
    <property type="match status" value="1"/>
</dbReference>
<evidence type="ECO:0000259" key="6">
    <source>
        <dbReference type="SMART" id="SM00475"/>
    </source>
</evidence>
<dbReference type="GO" id="GO:0008409">
    <property type="term" value="F:5'-3' exonuclease activity"/>
    <property type="evidence" value="ECO:0007669"/>
    <property type="project" value="InterPro"/>
</dbReference>
<dbReference type="AlphaFoldDB" id="A0A9X6XVF3"/>
<dbReference type="InterPro" id="IPR029060">
    <property type="entry name" value="PIN-like_dom_sf"/>
</dbReference>
<dbReference type="CDD" id="cd09898">
    <property type="entry name" value="H3TH_53EXO"/>
    <property type="match status" value="1"/>
</dbReference>
<dbReference type="GO" id="GO:0003677">
    <property type="term" value="F:DNA binding"/>
    <property type="evidence" value="ECO:0007669"/>
    <property type="project" value="UniProtKB-KW"/>
</dbReference>
<dbReference type="GO" id="GO:0017108">
    <property type="term" value="F:5'-flap endonuclease activity"/>
    <property type="evidence" value="ECO:0007669"/>
    <property type="project" value="InterPro"/>
</dbReference>
<evidence type="ECO:0000313" key="7">
    <source>
        <dbReference type="EMBL" id="PDZ94608.1"/>
    </source>
</evidence>
<comment type="function">
    <text evidence="4">5'-3' exonuclease acting preferentially on double-stranded DNA.</text>
</comment>
<keyword evidence="7" id="KW-0269">Exonuclease</keyword>
<dbReference type="FunFam" id="1.10.150.20:FF:000003">
    <property type="entry name" value="DNA polymerase I"/>
    <property type="match status" value="1"/>
</dbReference>
<evidence type="ECO:0000256" key="3">
    <source>
        <dbReference type="ARBA" id="ARBA00023125"/>
    </source>
</evidence>
<name>A0A9X6XVF3_BACCE</name>
<evidence type="ECO:0000256" key="5">
    <source>
        <dbReference type="ARBA" id="ARBA00050026"/>
    </source>
</evidence>
<dbReference type="GO" id="GO:0033567">
    <property type="term" value="P:DNA replication, Okazaki fragment processing"/>
    <property type="evidence" value="ECO:0007669"/>
    <property type="project" value="InterPro"/>
</dbReference>
<dbReference type="InterPro" id="IPR008918">
    <property type="entry name" value="HhH2"/>
</dbReference>
<dbReference type="SMART" id="SM00279">
    <property type="entry name" value="HhH2"/>
    <property type="match status" value="1"/>
</dbReference>
<dbReference type="SUPFAM" id="SSF47807">
    <property type="entry name" value="5' to 3' exonuclease, C-terminal subdomain"/>
    <property type="match status" value="1"/>
</dbReference>
<evidence type="ECO:0000256" key="4">
    <source>
        <dbReference type="ARBA" id="ARBA00049957"/>
    </source>
</evidence>
<dbReference type="Gene3D" id="1.10.150.20">
    <property type="entry name" value="5' to 3' exonuclease, C-terminal subdomain"/>
    <property type="match status" value="1"/>
</dbReference>
<reference evidence="7 8" key="1">
    <citation type="submission" date="2017-09" db="EMBL/GenBank/DDBJ databases">
        <title>Large-scale bioinformatics analysis of Bacillus genomes uncovers conserved roles of natural products in bacterial physiology.</title>
        <authorList>
            <consortium name="Agbiome Team Llc"/>
            <person name="Bleich R.M."/>
            <person name="Grubbs K.J."/>
            <person name="Santa Maria K.C."/>
            <person name="Allen S.E."/>
            <person name="Farag S."/>
            <person name="Shank E.A."/>
            <person name="Bowers A."/>
        </authorList>
    </citation>
    <scope>NUCLEOTIDE SEQUENCE [LARGE SCALE GENOMIC DNA]</scope>
    <source>
        <strain evidence="7 8">AFS092789</strain>
    </source>
</reference>
<dbReference type="PANTHER" id="PTHR42646">
    <property type="entry name" value="FLAP ENDONUCLEASE XNI"/>
    <property type="match status" value="1"/>
</dbReference>
<dbReference type="Pfam" id="PF02739">
    <property type="entry name" value="5_3_exonuc_N"/>
    <property type="match status" value="1"/>
</dbReference>
<evidence type="ECO:0000256" key="1">
    <source>
        <dbReference type="ARBA" id="ARBA00022722"/>
    </source>
</evidence>
<keyword evidence="1" id="KW-0540">Nuclease</keyword>
<dbReference type="Proteomes" id="UP000219922">
    <property type="component" value="Unassembled WGS sequence"/>
</dbReference>
<protein>
    <recommendedName>
        <fullName evidence="5">5'-3' exonuclease</fullName>
    </recommendedName>
</protein>
<dbReference type="InterPro" id="IPR038969">
    <property type="entry name" value="FEN"/>
</dbReference>
<accession>A0A9X6XVF3</accession>
<dbReference type="CDD" id="cd09859">
    <property type="entry name" value="PIN_53EXO"/>
    <property type="match status" value="1"/>
</dbReference>
<dbReference type="PANTHER" id="PTHR42646:SF2">
    <property type="entry name" value="5'-3' EXONUCLEASE FAMILY PROTEIN"/>
    <property type="match status" value="1"/>
</dbReference>
<organism evidence="7 8">
    <name type="scientific">Bacillus cereus</name>
    <dbReference type="NCBI Taxonomy" id="1396"/>
    <lineage>
        <taxon>Bacteria</taxon>
        <taxon>Bacillati</taxon>
        <taxon>Bacillota</taxon>
        <taxon>Bacilli</taxon>
        <taxon>Bacillales</taxon>
        <taxon>Bacillaceae</taxon>
        <taxon>Bacillus</taxon>
        <taxon>Bacillus cereus group</taxon>
    </lineage>
</organism>
<proteinExistence type="predicted"/>
<dbReference type="InterPro" id="IPR020045">
    <property type="entry name" value="DNA_polI_H3TH"/>
</dbReference>
<keyword evidence="2" id="KW-0378">Hydrolase</keyword>
<evidence type="ECO:0000256" key="2">
    <source>
        <dbReference type="ARBA" id="ARBA00022801"/>
    </source>
</evidence>
<dbReference type="RefSeq" id="WP_098006865.1">
    <property type="nucleotide sequence ID" value="NZ_NVMX01000153.1"/>
</dbReference>
<keyword evidence="3" id="KW-0238">DNA-binding</keyword>
<evidence type="ECO:0000313" key="8">
    <source>
        <dbReference type="Proteomes" id="UP000219922"/>
    </source>
</evidence>
<sequence>MNKTKRLILIDGNSLLSSSFFGSMDSAAWYKGDKDKVREKMMKTSTGQYTNAVLGMTKILLKVFKEQNPEYMAVAWDVNRDTFRRKIFPEYKSHRGDTAEELRSQFPVMRDLLDAMGIAQFRYEGFEADDIIGSLSTKFETEVPVFIMTKDQDALQLVTENTRVWLNTSTAKDKISEFFGNLPKGAYNVPSNYFEFTPETFPFFYKGLSPIQIIDLKAVEGDKSDFIPGVSGVGEKAIYPLLNEFKTIENIYEYIENNDEKTAKEFFKELGIKRSPLKNLKEGKDMAFMSKKLATIKCDMEQLQEVTLDGLKINIEQEKMDAKFKELEFNSLIKDKK</sequence>